<dbReference type="SMR" id="A0A0G2Y7F9"/>
<dbReference type="EMBL" id="KM982403">
    <property type="protein sequence ID" value="AKI80902.1"/>
    <property type="molecule type" value="Genomic_DNA"/>
</dbReference>
<dbReference type="Pfam" id="PF07453">
    <property type="entry name" value="NUMOD1"/>
    <property type="match status" value="2"/>
</dbReference>
<dbReference type="Proteomes" id="UP000201519">
    <property type="component" value="Segment"/>
</dbReference>
<accession>E3VZD3</accession>
<dbReference type="GO" id="GO:0004519">
    <property type="term" value="F:endonuclease activity"/>
    <property type="evidence" value="ECO:0007669"/>
    <property type="project" value="UniProtKB-KW"/>
</dbReference>
<keyword evidence="5" id="KW-1185">Reference proteome</keyword>
<reference evidence="6 7" key="2">
    <citation type="submission" date="2014-10" db="EMBL/GenBank/DDBJ databases">
        <title>Pan-genome analysis of Brazilian lineage A amoebal mimiviruses.</title>
        <authorList>
            <person name="Assis F.L."/>
            <person name="Abrahao J.S."/>
            <person name="Kroon E.G."/>
            <person name="Dornas F.P."/>
            <person name="Andrade K.R."/>
            <person name="Borato P.V.M."/>
            <person name="Pilotto M.R."/>
            <person name="Benamar S."/>
            <person name="LaScola B."/>
            <person name="Colson P."/>
        </authorList>
    </citation>
    <scope>NUCLEOTIDE SEQUENCE [LARGE SCALE GENOMIC DNA]</scope>
    <source>
        <strain evidence="4 7">Amazonia</strain>
        <strain evidence="3 6">Oyster</strain>
    </source>
</reference>
<dbReference type="InterPro" id="IPR036388">
    <property type="entry name" value="WH-like_DNA-bd_sf"/>
</dbReference>
<dbReference type="GeneID" id="9924852"/>
<reference evidence="2 5" key="1">
    <citation type="journal article" date="2011" name="Virol. J.">
        <title>Breaking the 1000-gene barrier for Mimivirus using ultra-deep genome and transcriptome sequencing.</title>
        <authorList>
            <person name="Legendre M."/>
            <person name="Santini S."/>
            <person name="Rico A."/>
            <person name="Abergel C."/>
            <person name="Claverie J.M."/>
        </authorList>
    </citation>
    <scope>NUCLEOTIDE SEQUENCE [LARGE SCALE GENOMIC DNA]</scope>
</reference>
<sequence>MVTKWKKICLFDNYEISNTGKIRNSKSGKLLKFSMRKGYYCCSLSKNNTKKTFNVHRLVARIFINNPSKFNVVNHKDGNKLNNNSSNLEWTNYKHNANHAITNGLKKIFRKKIHQYDINGNYIDSFESINNAGLYTGINPKHISSTCLGKRKTCGGFIWEYDKKFSKEKKNGLPLENNNNYLITKDGRVFSKRANKYLKPKIDPDGYLLVSISTNNVNKQISIHRLVAMTYIENPNNYPYVNHIDNNKQNNNITNLEWCTPKQNMIHHIKTRTKIYTVKVAQYDMNYNVITSYASIKEAGEKTGIDKSSIVRVCKGKQKYAGKYIWSYIN</sequence>
<dbReference type="InterPro" id="IPR003615">
    <property type="entry name" value="HNH_nuc"/>
</dbReference>
<dbReference type="SUPFAM" id="SSF54060">
    <property type="entry name" value="His-Me finger endonucleases"/>
    <property type="match status" value="2"/>
</dbReference>
<dbReference type="SMART" id="SM00507">
    <property type="entry name" value="HNHc"/>
    <property type="match status" value="2"/>
</dbReference>
<dbReference type="InterPro" id="IPR044925">
    <property type="entry name" value="His-Me_finger_sf"/>
</dbReference>
<dbReference type="GO" id="GO:0016788">
    <property type="term" value="F:hydrolase activity, acting on ester bonds"/>
    <property type="evidence" value="ECO:0007669"/>
    <property type="project" value="InterPro"/>
</dbReference>
<evidence type="ECO:0000313" key="2">
    <source>
        <dbReference type="EMBL" id="ADO18080.1"/>
    </source>
</evidence>
<dbReference type="Proteomes" id="UP000241474">
    <property type="component" value="Segment"/>
</dbReference>
<feature type="domain" description="HNH nuclease" evidence="1">
    <location>
        <begin position="217"/>
        <end position="265"/>
    </location>
</feature>
<dbReference type="Gene3D" id="3.90.75.20">
    <property type="match status" value="2"/>
</dbReference>
<evidence type="ECO:0000313" key="5">
    <source>
        <dbReference type="Proteomes" id="UP000201519"/>
    </source>
</evidence>
<name>A0A0G2Y7F9_MIMIV</name>
<protein>
    <submittedName>
        <fullName evidence="3">Putative HNH endonuclease</fullName>
    </submittedName>
    <submittedName>
        <fullName evidence="2">Uncharacterized HNH endonuclease</fullName>
        <ecNumber evidence="2">3.1.-.-</ecNumber>
    </submittedName>
</protein>
<keyword evidence="2" id="KW-0378">Hydrolase</keyword>
<evidence type="ECO:0000313" key="6">
    <source>
        <dbReference type="Proteomes" id="UP000241474"/>
    </source>
</evidence>
<evidence type="ECO:0000313" key="3">
    <source>
        <dbReference type="EMBL" id="AKI79006.1"/>
    </source>
</evidence>
<dbReference type="InterPro" id="IPR010902">
    <property type="entry name" value="NUMOD4"/>
</dbReference>
<keyword evidence="2" id="KW-0540">Nuclease</keyword>
<organism evidence="2 5">
    <name type="scientific">Acanthamoeba polyphaga mimivirus</name>
    <name type="common">APMV</name>
    <dbReference type="NCBI Taxonomy" id="212035"/>
    <lineage>
        <taxon>Viruses</taxon>
        <taxon>Varidnaviria</taxon>
        <taxon>Bamfordvirae</taxon>
        <taxon>Nucleocytoviricota</taxon>
        <taxon>Megaviricetes</taxon>
        <taxon>Imitervirales</taxon>
        <taxon>Mimiviridae</taxon>
        <taxon>Megamimivirinae</taxon>
        <taxon>Mimivirus</taxon>
        <taxon>Mimivirus bradfordmassiliense</taxon>
    </lineage>
</organism>
<dbReference type="InterPro" id="IPR003647">
    <property type="entry name" value="Intron_nuc_1_rpt"/>
</dbReference>
<dbReference type="EC" id="3.1.-.-" evidence="2"/>
<dbReference type="OrthoDB" id="9906at10239"/>
<dbReference type="Pfam" id="PF13392">
    <property type="entry name" value="HNH_3"/>
    <property type="match status" value="1"/>
</dbReference>
<dbReference type="Gene3D" id="1.10.10.10">
    <property type="entry name" value="Winged helix-like DNA-binding domain superfamily/Winged helix DNA-binding domain"/>
    <property type="match status" value="1"/>
</dbReference>
<keyword evidence="2" id="KW-0255">Endonuclease</keyword>
<dbReference type="RefSeq" id="YP_003986741.1">
    <property type="nucleotide sequence ID" value="NC_014649.1"/>
</dbReference>
<dbReference type="EMBL" id="KM982401">
    <property type="protein sequence ID" value="AKI79006.1"/>
    <property type="molecule type" value="Genomic_DNA"/>
</dbReference>
<dbReference type="EMBL" id="HQ336222">
    <property type="protein sequence ID" value="ADO18080.1"/>
    <property type="molecule type" value="Genomic_DNA"/>
</dbReference>
<proteinExistence type="predicted"/>
<dbReference type="InterPro" id="IPR010896">
    <property type="entry name" value="NUMOD1"/>
</dbReference>
<dbReference type="KEGG" id="vg:9924852"/>
<dbReference type="Proteomes" id="UP000274448">
    <property type="component" value="Segment"/>
</dbReference>
<accession>A0A0G2Y7F9</accession>
<dbReference type="SUPFAM" id="SSF64496">
    <property type="entry name" value="DNA-binding domain of intron-encoded endonucleases"/>
    <property type="match status" value="1"/>
</dbReference>
<evidence type="ECO:0000313" key="7">
    <source>
        <dbReference type="Proteomes" id="UP000274448"/>
    </source>
</evidence>
<dbReference type="SMART" id="SM00497">
    <property type="entry name" value="IENR1"/>
    <property type="match status" value="2"/>
</dbReference>
<feature type="domain" description="HNH nuclease" evidence="1">
    <location>
        <begin position="49"/>
        <end position="97"/>
    </location>
</feature>
<dbReference type="Pfam" id="PF07463">
    <property type="entry name" value="NUMOD4"/>
    <property type="match status" value="1"/>
</dbReference>
<evidence type="ECO:0000259" key="1">
    <source>
        <dbReference type="SMART" id="SM00507"/>
    </source>
</evidence>
<evidence type="ECO:0000313" key="4">
    <source>
        <dbReference type="EMBL" id="AKI80902.1"/>
    </source>
</evidence>
<gene>
    <name evidence="2" type="primary">L245</name>
</gene>
<organismHost>
    <name type="scientific">Acanthamoeba polyphaga</name>
    <name type="common">Amoeba</name>
    <dbReference type="NCBI Taxonomy" id="5757"/>
</organismHost>